<keyword evidence="3" id="KW-1185">Reference proteome</keyword>
<evidence type="ECO:0008006" key="4">
    <source>
        <dbReference type="Google" id="ProtNLM"/>
    </source>
</evidence>
<accession>A0A077ZQH5</accession>
<evidence type="ECO:0000313" key="2">
    <source>
        <dbReference type="EMBL" id="CDW72163.1"/>
    </source>
</evidence>
<evidence type="ECO:0000256" key="1">
    <source>
        <dbReference type="SAM" id="MobiDB-lite"/>
    </source>
</evidence>
<dbReference type="EMBL" id="CCKQ01001061">
    <property type="protein sequence ID" value="CDW72163.1"/>
    <property type="molecule type" value="Genomic_DNA"/>
</dbReference>
<dbReference type="InterPro" id="IPR035892">
    <property type="entry name" value="C2_domain_sf"/>
</dbReference>
<evidence type="ECO:0000313" key="3">
    <source>
        <dbReference type="Proteomes" id="UP000039865"/>
    </source>
</evidence>
<feature type="compositionally biased region" description="Polar residues" evidence="1">
    <location>
        <begin position="357"/>
        <end position="371"/>
    </location>
</feature>
<name>A0A077ZQH5_STYLE</name>
<protein>
    <recommendedName>
        <fullName evidence="4">C2 domain-containing protein</fullName>
    </recommendedName>
</protein>
<reference evidence="2 3" key="1">
    <citation type="submission" date="2014-06" db="EMBL/GenBank/DDBJ databases">
        <authorList>
            <person name="Swart Estienne"/>
        </authorList>
    </citation>
    <scope>NUCLEOTIDE SEQUENCE [LARGE SCALE GENOMIC DNA]</scope>
    <source>
        <strain evidence="2 3">130c</strain>
    </source>
</reference>
<gene>
    <name evidence="2" type="primary">Contig6171.g6599</name>
    <name evidence="2" type="ORF">STYLEM_1118</name>
</gene>
<sequence>MGNKNVCCSQRDKNDLIVGIETRNDKHFILNYPRMVRDIDRKLKKTMDIQKYRQSDLTNFKAIQKQLKIEIEYNQRKLEEEQKQKTTKRLMIEICEATGITMPILFAQSYKCQIRVKYRGISRKTQKNMNCQNPKFFQLLKFPVNKIDPEDWFEIQFVVVDNEKVRKVIAKQQFKISQFNDQVLHFSQLDLPILRVPQELEYRHKKGLRQSQKEQLFKQSQEQYNRLTGDNFAEQLDQIGSPRYDGQDQNPDDLFSALSPRSQEAGLFSPKSNTINRRDSGSFGTRKSAQNDDDDEQFQLDAYPENPVKLSIRVQIVQDGPSFLNDFLKQYEERLEKVIKFLDAATLQIAKDKSPESKQNQTPTPDGNTDTPVEDKPISQFNIAQS</sequence>
<dbReference type="AlphaFoldDB" id="A0A077ZQH5"/>
<feature type="region of interest" description="Disordered" evidence="1">
    <location>
        <begin position="350"/>
        <end position="386"/>
    </location>
</feature>
<feature type="region of interest" description="Disordered" evidence="1">
    <location>
        <begin position="264"/>
        <end position="294"/>
    </location>
</feature>
<dbReference type="InParanoid" id="A0A077ZQH5"/>
<dbReference type="Proteomes" id="UP000039865">
    <property type="component" value="Unassembled WGS sequence"/>
</dbReference>
<organism evidence="2 3">
    <name type="scientific">Stylonychia lemnae</name>
    <name type="common">Ciliate</name>
    <dbReference type="NCBI Taxonomy" id="5949"/>
    <lineage>
        <taxon>Eukaryota</taxon>
        <taxon>Sar</taxon>
        <taxon>Alveolata</taxon>
        <taxon>Ciliophora</taxon>
        <taxon>Intramacronucleata</taxon>
        <taxon>Spirotrichea</taxon>
        <taxon>Stichotrichia</taxon>
        <taxon>Sporadotrichida</taxon>
        <taxon>Oxytrichidae</taxon>
        <taxon>Stylonychinae</taxon>
        <taxon>Stylonychia</taxon>
    </lineage>
</organism>
<proteinExistence type="predicted"/>
<dbReference type="SUPFAM" id="SSF49562">
    <property type="entry name" value="C2 domain (Calcium/lipid-binding domain, CaLB)"/>
    <property type="match status" value="1"/>
</dbReference>